<dbReference type="EMBL" id="BGPR01184495">
    <property type="protein sequence ID" value="GBM72868.1"/>
    <property type="molecule type" value="Genomic_DNA"/>
</dbReference>
<name>A0A4Y2I5B7_ARAVE</name>
<proteinExistence type="predicted"/>
<evidence type="ECO:0000313" key="1">
    <source>
        <dbReference type="EMBL" id="GBM72868.1"/>
    </source>
</evidence>
<protein>
    <submittedName>
        <fullName evidence="1">Uncharacterized protein</fullName>
    </submittedName>
</protein>
<organism evidence="1 3">
    <name type="scientific">Araneus ventricosus</name>
    <name type="common">Orbweaver spider</name>
    <name type="synonym">Epeira ventricosa</name>
    <dbReference type="NCBI Taxonomy" id="182803"/>
    <lineage>
        <taxon>Eukaryota</taxon>
        <taxon>Metazoa</taxon>
        <taxon>Ecdysozoa</taxon>
        <taxon>Arthropoda</taxon>
        <taxon>Chelicerata</taxon>
        <taxon>Arachnida</taxon>
        <taxon>Araneae</taxon>
        <taxon>Araneomorphae</taxon>
        <taxon>Entelegynae</taxon>
        <taxon>Araneoidea</taxon>
        <taxon>Araneidae</taxon>
        <taxon>Araneus</taxon>
    </lineage>
</organism>
<dbReference type="AlphaFoldDB" id="A0A4Y2I5B7"/>
<keyword evidence="3" id="KW-1185">Reference proteome</keyword>
<reference evidence="1 3" key="1">
    <citation type="journal article" date="2019" name="Sci. Rep.">
        <title>Orb-weaving spider Araneus ventricosus genome elucidates the spidroin gene catalogue.</title>
        <authorList>
            <person name="Kono N."/>
            <person name="Nakamura H."/>
            <person name="Ohtoshi R."/>
            <person name="Moran D.A.P."/>
            <person name="Shinohara A."/>
            <person name="Yoshida Y."/>
            <person name="Fujiwara M."/>
            <person name="Mori M."/>
            <person name="Tomita M."/>
            <person name="Arakawa K."/>
        </authorList>
    </citation>
    <scope>NUCLEOTIDE SEQUENCE [LARGE SCALE GENOMIC DNA]</scope>
</reference>
<sequence>MYLSNGRYNNSSAEAGILMAITVHGPSPPVSGTHYHRQRAPTIIVPTRPRFRIRQLLTYVLVATHPVGLYNSWVNEIWYKVFTPKL</sequence>
<evidence type="ECO:0000313" key="3">
    <source>
        <dbReference type="Proteomes" id="UP000499080"/>
    </source>
</evidence>
<dbReference type="EMBL" id="BGPR01184506">
    <property type="protein sequence ID" value="GBM72909.1"/>
    <property type="molecule type" value="Genomic_DNA"/>
</dbReference>
<accession>A0A4Y2I5B7</accession>
<dbReference type="Proteomes" id="UP000499080">
    <property type="component" value="Unassembled WGS sequence"/>
</dbReference>
<evidence type="ECO:0000313" key="2">
    <source>
        <dbReference type="EMBL" id="GBM72909.1"/>
    </source>
</evidence>
<gene>
    <name evidence="1" type="ORF">AVEN_131737_1</name>
    <name evidence="2" type="ORF">AVEN_199122_1</name>
</gene>
<comment type="caution">
    <text evidence="1">The sequence shown here is derived from an EMBL/GenBank/DDBJ whole genome shotgun (WGS) entry which is preliminary data.</text>
</comment>